<evidence type="ECO:0000313" key="2">
    <source>
        <dbReference type="Proteomes" id="UP000499080"/>
    </source>
</evidence>
<reference evidence="1 2" key="1">
    <citation type="journal article" date="2019" name="Sci. Rep.">
        <title>Orb-weaving spider Araneus ventricosus genome elucidates the spidroin gene catalogue.</title>
        <authorList>
            <person name="Kono N."/>
            <person name="Nakamura H."/>
            <person name="Ohtoshi R."/>
            <person name="Moran D.A.P."/>
            <person name="Shinohara A."/>
            <person name="Yoshida Y."/>
            <person name="Fujiwara M."/>
            <person name="Mori M."/>
            <person name="Tomita M."/>
            <person name="Arakawa K."/>
        </authorList>
    </citation>
    <scope>NUCLEOTIDE SEQUENCE [LARGE SCALE GENOMIC DNA]</scope>
</reference>
<sequence>MGMRTCRISKQSRFPMGYSKGDVALRVNSPMTDRTPVVEGGYLRRCCCRRRLVFIVNQGCSGDGTPLLSPPREINKKNCENILKNSMIFVTQIRAFRHYFSSVPTLLILRLHHYCLSGMSKTQGRGVCDISF</sequence>
<comment type="caution">
    <text evidence="1">The sequence shown here is derived from an EMBL/GenBank/DDBJ whole genome shotgun (WGS) entry which is preliminary data.</text>
</comment>
<gene>
    <name evidence="1" type="ORF">AVEN_101100_1</name>
</gene>
<accession>A0A4Y2IZN9</accession>
<dbReference type="AlphaFoldDB" id="A0A4Y2IZN9"/>
<dbReference type="Proteomes" id="UP000499080">
    <property type="component" value="Unassembled WGS sequence"/>
</dbReference>
<protein>
    <submittedName>
        <fullName evidence="1">Uncharacterized protein</fullName>
    </submittedName>
</protein>
<organism evidence="1 2">
    <name type="scientific">Araneus ventricosus</name>
    <name type="common">Orbweaver spider</name>
    <name type="synonym">Epeira ventricosa</name>
    <dbReference type="NCBI Taxonomy" id="182803"/>
    <lineage>
        <taxon>Eukaryota</taxon>
        <taxon>Metazoa</taxon>
        <taxon>Ecdysozoa</taxon>
        <taxon>Arthropoda</taxon>
        <taxon>Chelicerata</taxon>
        <taxon>Arachnida</taxon>
        <taxon>Araneae</taxon>
        <taxon>Araneomorphae</taxon>
        <taxon>Entelegynae</taxon>
        <taxon>Araneoidea</taxon>
        <taxon>Araneidae</taxon>
        <taxon>Araneus</taxon>
    </lineage>
</organism>
<evidence type="ECO:0000313" key="1">
    <source>
        <dbReference type="EMBL" id="GBM83337.1"/>
    </source>
</evidence>
<proteinExistence type="predicted"/>
<keyword evidence="2" id="KW-1185">Reference proteome</keyword>
<name>A0A4Y2IZN9_ARAVE</name>
<dbReference type="EMBL" id="BGPR01003070">
    <property type="protein sequence ID" value="GBM83337.1"/>
    <property type="molecule type" value="Genomic_DNA"/>
</dbReference>